<organism evidence="2">
    <name type="scientific">Albugo laibachii Nc14</name>
    <dbReference type="NCBI Taxonomy" id="890382"/>
    <lineage>
        <taxon>Eukaryota</taxon>
        <taxon>Sar</taxon>
        <taxon>Stramenopiles</taxon>
        <taxon>Oomycota</taxon>
        <taxon>Peronosporomycetes</taxon>
        <taxon>Albuginales</taxon>
        <taxon>Albuginaceae</taxon>
        <taxon>Albugo</taxon>
    </lineage>
</organism>
<evidence type="ECO:0000256" key="1">
    <source>
        <dbReference type="SAM" id="MobiDB-lite"/>
    </source>
</evidence>
<evidence type="ECO:0000313" key="2">
    <source>
        <dbReference type="EMBL" id="CCA22180.1"/>
    </source>
</evidence>
<dbReference type="EMBL" id="FR824191">
    <property type="protein sequence ID" value="CCA22180.1"/>
    <property type="molecule type" value="Genomic_DNA"/>
</dbReference>
<name>F0WLL5_9STRA</name>
<dbReference type="HOGENOM" id="CLU_1828899_0_0_1"/>
<accession>F0WLL5</accession>
<proteinExistence type="predicted"/>
<protein>
    <submittedName>
        <fullName evidence="2">AlNc14C146G7403 protein</fullName>
    </submittedName>
</protein>
<sequence length="141" mass="15415">MKLRMEVAGNGRAGICLACWNNSDSVADKVDRKFGIGDRGHGRGCFVVDLQEANGVSLSKMEAEVNSASHLARRTKTTGSESVTIGNRVPSRRAHDNADGQPGPYQALGVRREHVECQECIRPYEIRLRPCKAGDFETLVC</sequence>
<feature type="region of interest" description="Disordered" evidence="1">
    <location>
        <begin position="69"/>
        <end position="105"/>
    </location>
</feature>
<reference evidence="2" key="2">
    <citation type="submission" date="2011-02" db="EMBL/GenBank/DDBJ databases">
        <authorList>
            <person name="MacLean D."/>
        </authorList>
    </citation>
    <scope>NUCLEOTIDE SEQUENCE</scope>
</reference>
<reference evidence="2" key="1">
    <citation type="journal article" date="2011" name="PLoS Biol.">
        <title>Gene gain and loss during evolution of obligate parasitism in the white rust pathogen of Arabidopsis thaliana.</title>
        <authorList>
            <person name="Kemen E."/>
            <person name="Gardiner A."/>
            <person name="Schultz-Larsen T."/>
            <person name="Kemen A.C."/>
            <person name="Balmuth A.L."/>
            <person name="Robert-Seilaniantz A."/>
            <person name="Bailey K."/>
            <person name="Holub E."/>
            <person name="Studholme D.J."/>
            <person name="Maclean D."/>
            <person name="Jones J.D."/>
        </authorList>
    </citation>
    <scope>NUCLEOTIDE SEQUENCE</scope>
</reference>
<gene>
    <name evidence="2" type="primary">AlNc14C146G7403</name>
    <name evidence="2" type="ORF">ALNC14_083230</name>
</gene>
<dbReference type="AlphaFoldDB" id="F0WLL5"/>